<evidence type="ECO:0000313" key="3">
    <source>
        <dbReference type="Proteomes" id="UP000634136"/>
    </source>
</evidence>
<reference evidence="2" key="1">
    <citation type="submission" date="2020-09" db="EMBL/GenBank/DDBJ databases">
        <title>Genome-Enabled Discovery of Anthraquinone Biosynthesis in Senna tora.</title>
        <authorList>
            <person name="Kang S.-H."/>
            <person name="Pandey R.P."/>
            <person name="Lee C.-M."/>
            <person name="Sim J.-S."/>
            <person name="Jeong J.-T."/>
            <person name="Choi B.-S."/>
            <person name="Jung M."/>
            <person name="Ginzburg D."/>
            <person name="Zhao K."/>
            <person name="Won S.Y."/>
            <person name="Oh T.-J."/>
            <person name="Yu Y."/>
            <person name="Kim N.-H."/>
            <person name="Lee O.R."/>
            <person name="Lee T.-H."/>
            <person name="Bashyal P."/>
            <person name="Kim T.-S."/>
            <person name="Lee W.-H."/>
            <person name="Kawkins C."/>
            <person name="Kim C.-K."/>
            <person name="Kim J.S."/>
            <person name="Ahn B.O."/>
            <person name="Rhee S.Y."/>
            <person name="Sohng J.K."/>
        </authorList>
    </citation>
    <scope>NUCLEOTIDE SEQUENCE</scope>
    <source>
        <tissue evidence="2">Leaf</tissue>
    </source>
</reference>
<evidence type="ECO:0000256" key="1">
    <source>
        <dbReference type="SAM" id="MobiDB-lite"/>
    </source>
</evidence>
<organism evidence="2 3">
    <name type="scientific">Senna tora</name>
    <dbReference type="NCBI Taxonomy" id="362788"/>
    <lineage>
        <taxon>Eukaryota</taxon>
        <taxon>Viridiplantae</taxon>
        <taxon>Streptophyta</taxon>
        <taxon>Embryophyta</taxon>
        <taxon>Tracheophyta</taxon>
        <taxon>Spermatophyta</taxon>
        <taxon>Magnoliopsida</taxon>
        <taxon>eudicotyledons</taxon>
        <taxon>Gunneridae</taxon>
        <taxon>Pentapetalae</taxon>
        <taxon>rosids</taxon>
        <taxon>fabids</taxon>
        <taxon>Fabales</taxon>
        <taxon>Fabaceae</taxon>
        <taxon>Caesalpinioideae</taxon>
        <taxon>Cassia clade</taxon>
        <taxon>Senna</taxon>
    </lineage>
</organism>
<gene>
    <name evidence="2" type="ORF">G2W53_004623</name>
</gene>
<name>A0A835CJI4_9FABA</name>
<dbReference type="AlphaFoldDB" id="A0A835CJI4"/>
<comment type="caution">
    <text evidence="2">The sequence shown here is derived from an EMBL/GenBank/DDBJ whole genome shotgun (WGS) entry which is preliminary data.</text>
</comment>
<keyword evidence="3" id="KW-1185">Reference proteome</keyword>
<feature type="compositionally biased region" description="Basic and acidic residues" evidence="1">
    <location>
        <begin position="34"/>
        <end position="50"/>
    </location>
</feature>
<dbReference type="Proteomes" id="UP000634136">
    <property type="component" value="Unassembled WGS sequence"/>
</dbReference>
<dbReference type="EMBL" id="JAAIUW010000002">
    <property type="protein sequence ID" value="KAF7842325.1"/>
    <property type="molecule type" value="Genomic_DNA"/>
</dbReference>
<protein>
    <submittedName>
        <fullName evidence="2">Uncharacterized protein</fullName>
    </submittedName>
</protein>
<evidence type="ECO:0000313" key="2">
    <source>
        <dbReference type="EMBL" id="KAF7842325.1"/>
    </source>
</evidence>
<accession>A0A835CJI4</accession>
<proteinExistence type="predicted"/>
<feature type="region of interest" description="Disordered" evidence="1">
    <location>
        <begin position="17"/>
        <end position="50"/>
    </location>
</feature>
<sequence length="50" mass="5943">MARKRKGEKLYLREWREDGEAHNGVRAEGASEYDTQRAVKEKEHRTSREP</sequence>